<keyword evidence="22" id="KW-1185">Reference proteome</keyword>
<keyword evidence="11" id="KW-1015">Disulfide bond</keyword>
<keyword evidence="4" id="KW-0964">Secreted</keyword>
<dbReference type="GO" id="GO:0007599">
    <property type="term" value="P:hemostasis"/>
    <property type="evidence" value="ECO:0007669"/>
    <property type="project" value="UniProtKB-KW"/>
</dbReference>
<evidence type="ECO:0000256" key="6">
    <source>
        <dbReference type="ARBA" id="ARBA00022696"/>
    </source>
</evidence>
<evidence type="ECO:0000256" key="12">
    <source>
        <dbReference type="ARBA" id="ARBA00023180"/>
    </source>
</evidence>
<evidence type="ECO:0000256" key="9">
    <source>
        <dbReference type="ARBA" id="ARBA00022825"/>
    </source>
</evidence>
<comment type="subcellular location">
    <subcellularLocation>
        <location evidence="1">Endoplasmic reticulum</location>
    </subcellularLocation>
    <subcellularLocation>
        <location evidence="2">Golgi apparatus</location>
    </subcellularLocation>
    <subcellularLocation>
        <location evidence="3">Secreted</location>
    </subcellularLocation>
</comment>
<dbReference type="GO" id="GO:0005794">
    <property type="term" value="C:Golgi apparatus"/>
    <property type="evidence" value="ECO:0007669"/>
    <property type="project" value="UniProtKB-SubCell"/>
</dbReference>
<comment type="caution">
    <text evidence="21">The sequence shown here is derived from an EMBL/GenBank/DDBJ whole genome shotgun (WGS) entry which is preliminary data.</text>
</comment>
<dbReference type="InterPro" id="IPR001254">
    <property type="entry name" value="Trypsin_dom"/>
</dbReference>
<dbReference type="GO" id="GO:0005576">
    <property type="term" value="C:extracellular region"/>
    <property type="evidence" value="ECO:0007669"/>
    <property type="project" value="UniProtKB-SubCell"/>
</dbReference>
<dbReference type="AlphaFoldDB" id="A0A423SKM3"/>
<evidence type="ECO:0000256" key="2">
    <source>
        <dbReference type="ARBA" id="ARBA00004555"/>
    </source>
</evidence>
<keyword evidence="6" id="KW-0356">Hemostasis</keyword>
<evidence type="ECO:0000259" key="20">
    <source>
        <dbReference type="PROSITE" id="PS50240"/>
    </source>
</evidence>
<dbReference type="Pfam" id="PF00089">
    <property type="entry name" value="Trypsin"/>
    <property type="match status" value="1"/>
</dbReference>
<dbReference type="InterPro" id="IPR009003">
    <property type="entry name" value="Peptidase_S1_PA"/>
</dbReference>
<dbReference type="GO" id="GO:0004252">
    <property type="term" value="F:serine-type endopeptidase activity"/>
    <property type="evidence" value="ECO:0007669"/>
    <property type="project" value="UniProtKB-EC"/>
</dbReference>
<keyword evidence="8" id="KW-0256">Endoplasmic reticulum</keyword>
<name>A0A423SKM3_PENVA</name>
<dbReference type="STRING" id="6689.A0A423SKM3"/>
<reference evidence="21 22" key="1">
    <citation type="submission" date="2018-04" db="EMBL/GenBank/DDBJ databases">
        <authorList>
            <person name="Zhang X."/>
            <person name="Yuan J."/>
            <person name="Li F."/>
            <person name="Xiang J."/>
        </authorList>
    </citation>
    <scope>NUCLEOTIDE SEQUENCE [LARGE SCALE GENOMIC DNA]</scope>
    <source>
        <tissue evidence="21">Muscle</tissue>
    </source>
</reference>
<evidence type="ECO:0000256" key="3">
    <source>
        <dbReference type="ARBA" id="ARBA00004613"/>
    </source>
</evidence>
<keyword evidence="12" id="KW-0325">Glycoprotein</keyword>
<gene>
    <name evidence="21" type="ORF">C7M84_017317</name>
</gene>
<keyword evidence="10" id="KW-0333">Golgi apparatus</keyword>
<evidence type="ECO:0000256" key="8">
    <source>
        <dbReference type="ARBA" id="ARBA00022824"/>
    </source>
</evidence>
<organism evidence="21 22">
    <name type="scientific">Penaeus vannamei</name>
    <name type="common">Whiteleg shrimp</name>
    <name type="synonym">Litopenaeus vannamei</name>
    <dbReference type="NCBI Taxonomy" id="6689"/>
    <lineage>
        <taxon>Eukaryota</taxon>
        <taxon>Metazoa</taxon>
        <taxon>Ecdysozoa</taxon>
        <taxon>Arthropoda</taxon>
        <taxon>Crustacea</taxon>
        <taxon>Multicrustacea</taxon>
        <taxon>Malacostraca</taxon>
        <taxon>Eumalacostraca</taxon>
        <taxon>Eucarida</taxon>
        <taxon>Decapoda</taxon>
        <taxon>Dendrobranchiata</taxon>
        <taxon>Penaeoidea</taxon>
        <taxon>Penaeidae</taxon>
        <taxon>Penaeus</taxon>
    </lineage>
</organism>
<dbReference type="GO" id="GO:0006508">
    <property type="term" value="P:proteolysis"/>
    <property type="evidence" value="ECO:0007669"/>
    <property type="project" value="UniProtKB-KW"/>
</dbReference>
<evidence type="ECO:0000256" key="1">
    <source>
        <dbReference type="ARBA" id="ARBA00004240"/>
    </source>
</evidence>
<keyword evidence="9" id="KW-0720">Serine protease</keyword>
<dbReference type="PROSITE" id="PS50240">
    <property type="entry name" value="TRYPSIN_DOM"/>
    <property type="match status" value="1"/>
</dbReference>
<dbReference type="InterPro" id="IPR001314">
    <property type="entry name" value="Peptidase_S1A"/>
</dbReference>
<dbReference type="EC" id="3.4.21.69" evidence="15"/>
<evidence type="ECO:0000256" key="10">
    <source>
        <dbReference type="ARBA" id="ARBA00023034"/>
    </source>
</evidence>
<dbReference type="PANTHER" id="PTHR24252:SF7">
    <property type="entry name" value="HYALIN"/>
    <property type="match status" value="1"/>
</dbReference>
<dbReference type="FunFam" id="2.40.10.10:FF:000011">
    <property type="entry name" value="Coagulation factor X"/>
    <property type="match status" value="1"/>
</dbReference>
<evidence type="ECO:0000256" key="5">
    <source>
        <dbReference type="ARBA" id="ARBA00022670"/>
    </source>
</evidence>
<proteinExistence type="predicted"/>
<accession>A0A423SKM3</accession>
<dbReference type="OrthoDB" id="10002959at2759"/>
<evidence type="ECO:0000256" key="11">
    <source>
        <dbReference type="ARBA" id="ARBA00023157"/>
    </source>
</evidence>
<protein>
    <recommendedName>
        <fullName evidence="16">Vitamin K-dependent protein C</fullName>
        <ecNumber evidence="15">3.4.21.69</ecNumber>
    </recommendedName>
    <alternativeName>
        <fullName evidence="19">Anticoagulant protein C</fullName>
    </alternativeName>
    <alternativeName>
        <fullName evidence="17">Autoprothrombin IIA</fullName>
    </alternativeName>
    <alternativeName>
        <fullName evidence="18">Blood coagulation factor XIV</fullName>
    </alternativeName>
</protein>
<dbReference type="Gene3D" id="2.40.10.10">
    <property type="entry name" value="Trypsin-like serine proteases"/>
    <property type="match status" value="1"/>
</dbReference>
<dbReference type="CDD" id="cd00190">
    <property type="entry name" value="Tryp_SPc"/>
    <property type="match status" value="1"/>
</dbReference>
<keyword evidence="5" id="KW-0645">Protease</keyword>
<evidence type="ECO:0000256" key="19">
    <source>
        <dbReference type="ARBA" id="ARBA00042906"/>
    </source>
</evidence>
<evidence type="ECO:0000256" key="14">
    <source>
        <dbReference type="ARBA" id="ARBA00037553"/>
    </source>
</evidence>
<dbReference type="PRINTS" id="PR00722">
    <property type="entry name" value="CHYMOTRYPSIN"/>
</dbReference>
<dbReference type="Proteomes" id="UP000283509">
    <property type="component" value="Unassembled WGS sequence"/>
</dbReference>
<evidence type="ECO:0000256" key="16">
    <source>
        <dbReference type="ARBA" id="ARBA00040219"/>
    </source>
</evidence>
<dbReference type="EMBL" id="QCYY01003199">
    <property type="protein sequence ID" value="ROT64750.1"/>
    <property type="molecule type" value="Genomic_DNA"/>
</dbReference>
<feature type="domain" description="Peptidase S1" evidence="20">
    <location>
        <begin position="1"/>
        <end position="188"/>
    </location>
</feature>
<dbReference type="PANTHER" id="PTHR24252">
    <property type="entry name" value="ACROSIN-RELATED"/>
    <property type="match status" value="1"/>
</dbReference>
<evidence type="ECO:0000313" key="21">
    <source>
        <dbReference type="EMBL" id="ROT64750.1"/>
    </source>
</evidence>
<sequence>MVGKESRFKVLAGAYILSAPSVIQQNLRIQRIILHENYNPLELDNDIAFLEVDPIEFSQRVGRVCLPDPSGLFDNVTGTVTGWGTLKDDGEPSNVLMEVDVPTMTNAKCRLAYGDYLTDNMLCAGYPRGGKDSCQGDSGGPLVHRNPKHGRWEQIGIVSWGSGCAGVGTPGVYTRLTSYIDWINSVIEGTY</sequence>
<dbReference type="InterPro" id="IPR043504">
    <property type="entry name" value="Peptidase_S1_PA_chymotrypsin"/>
</dbReference>
<evidence type="ECO:0000256" key="18">
    <source>
        <dbReference type="ARBA" id="ARBA00042403"/>
    </source>
</evidence>
<dbReference type="PROSITE" id="PS00135">
    <property type="entry name" value="TRYPSIN_SER"/>
    <property type="match status" value="1"/>
</dbReference>
<reference evidence="21 22" key="2">
    <citation type="submission" date="2019-01" db="EMBL/GenBank/DDBJ databases">
        <title>The decoding of complex shrimp genome reveals the adaptation for benthos swimmer, frequently molting mechanism and breeding impact on genome.</title>
        <authorList>
            <person name="Sun Y."/>
            <person name="Gao Y."/>
            <person name="Yu Y."/>
        </authorList>
    </citation>
    <scope>NUCLEOTIDE SEQUENCE [LARGE SCALE GENOMIC DNA]</scope>
    <source>
        <tissue evidence="21">Muscle</tissue>
    </source>
</reference>
<dbReference type="SUPFAM" id="SSF50494">
    <property type="entry name" value="Trypsin-like serine proteases"/>
    <property type="match status" value="1"/>
</dbReference>
<evidence type="ECO:0000313" key="22">
    <source>
        <dbReference type="Proteomes" id="UP000283509"/>
    </source>
</evidence>
<comment type="function">
    <text evidence="14">Protein C is a vitamin K-dependent serine protease that regulates blood coagulation by inactivating factors Va and VIIIa in the presence of calcium ions and phospholipids. Exerts a protective effect on the endothelial cell barrier function.</text>
</comment>
<comment type="catalytic activity">
    <reaction evidence="13">
        <text>Degradation of blood coagulation factors Va and VIIIa.</text>
        <dbReference type="EC" id="3.4.21.69"/>
    </reaction>
</comment>
<evidence type="ECO:0000256" key="13">
    <source>
        <dbReference type="ARBA" id="ARBA00036045"/>
    </source>
</evidence>
<evidence type="ECO:0000256" key="4">
    <source>
        <dbReference type="ARBA" id="ARBA00022525"/>
    </source>
</evidence>
<dbReference type="InterPro" id="IPR033116">
    <property type="entry name" value="TRYPSIN_SER"/>
</dbReference>
<keyword evidence="7" id="KW-0378">Hydrolase</keyword>
<evidence type="ECO:0000256" key="17">
    <source>
        <dbReference type="ARBA" id="ARBA00041306"/>
    </source>
</evidence>
<dbReference type="GO" id="GO:0005783">
    <property type="term" value="C:endoplasmic reticulum"/>
    <property type="evidence" value="ECO:0007669"/>
    <property type="project" value="UniProtKB-SubCell"/>
</dbReference>
<evidence type="ECO:0000256" key="7">
    <source>
        <dbReference type="ARBA" id="ARBA00022801"/>
    </source>
</evidence>
<evidence type="ECO:0000256" key="15">
    <source>
        <dbReference type="ARBA" id="ARBA00038995"/>
    </source>
</evidence>
<dbReference type="SMART" id="SM00020">
    <property type="entry name" value="Tryp_SPc"/>
    <property type="match status" value="1"/>
</dbReference>